<reference evidence="1 2" key="1">
    <citation type="submission" date="2024-08" db="EMBL/GenBank/DDBJ databases">
        <title>Insights into the chromosomal genome structure of Flemingia macrophylla.</title>
        <authorList>
            <person name="Ding Y."/>
            <person name="Zhao Y."/>
            <person name="Bi W."/>
            <person name="Wu M."/>
            <person name="Zhao G."/>
            <person name="Gong Y."/>
            <person name="Li W."/>
            <person name="Zhang P."/>
        </authorList>
    </citation>
    <scope>NUCLEOTIDE SEQUENCE [LARGE SCALE GENOMIC DNA]</scope>
    <source>
        <strain evidence="1">DYQJB</strain>
        <tissue evidence="1">Leaf</tissue>
    </source>
</reference>
<protein>
    <recommendedName>
        <fullName evidence="3">Leucine-rich repeat-containing N-terminal plant-type domain-containing protein</fullName>
    </recommendedName>
</protein>
<name>A0ABD1MNU2_9FABA</name>
<evidence type="ECO:0008006" key="3">
    <source>
        <dbReference type="Google" id="ProtNLM"/>
    </source>
</evidence>
<proteinExistence type="predicted"/>
<dbReference type="Proteomes" id="UP001603857">
    <property type="component" value="Unassembled WGS sequence"/>
</dbReference>
<evidence type="ECO:0000313" key="1">
    <source>
        <dbReference type="EMBL" id="KAL2337459.1"/>
    </source>
</evidence>
<organism evidence="1 2">
    <name type="scientific">Flemingia macrophylla</name>
    <dbReference type="NCBI Taxonomy" id="520843"/>
    <lineage>
        <taxon>Eukaryota</taxon>
        <taxon>Viridiplantae</taxon>
        <taxon>Streptophyta</taxon>
        <taxon>Embryophyta</taxon>
        <taxon>Tracheophyta</taxon>
        <taxon>Spermatophyta</taxon>
        <taxon>Magnoliopsida</taxon>
        <taxon>eudicotyledons</taxon>
        <taxon>Gunneridae</taxon>
        <taxon>Pentapetalae</taxon>
        <taxon>rosids</taxon>
        <taxon>fabids</taxon>
        <taxon>Fabales</taxon>
        <taxon>Fabaceae</taxon>
        <taxon>Papilionoideae</taxon>
        <taxon>50 kb inversion clade</taxon>
        <taxon>NPAAA clade</taxon>
        <taxon>indigoferoid/millettioid clade</taxon>
        <taxon>Phaseoleae</taxon>
        <taxon>Flemingia</taxon>
    </lineage>
</organism>
<dbReference type="AlphaFoldDB" id="A0ABD1MNU2"/>
<sequence>MVVAAAASDNYQEERQALLQSGWWNDFRNISDYCEWDGIACNGDASVIEIWGWDLTIPPSKELRRIQKLNLTAFLHVGGLMFCLL</sequence>
<comment type="caution">
    <text evidence="1">The sequence shown here is derived from an EMBL/GenBank/DDBJ whole genome shotgun (WGS) entry which is preliminary data.</text>
</comment>
<accession>A0ABD1MNU2</accession>
<keyword evidence="2" id="KW-1185">Reference proteome</keyword>
<dbReference type="EMBL" id="JBGMDY010000004">
    <property type="protein sequence ID" value="KAL2337459.1"/>
    <property type="molecule type" value="Genomic_DNA"/>
</dbReference>
<gene>
    <name evidence="1" type="ORF">Fmac_011905</name>
</gene>
<evidence type="ECO:0000313" key="2">
    <source>
        <dbReference type="Proteomes" id="UP001603857"/>
    </source>
</evidence>